<dbReference type="OrthoDB" id="353812at2"/>
<dbReference type="AlphaFoldDB" id="A0A377GWI3"/>
<evidence type="ECO:0000313" key="2">
    <source>
        <dbReference type="Proteomes" id="UP000255328"/>
    </source>
</evidence>
<dbReference type="EMBL" id="UGGU01000003">
    <property type="protein sequence ID" value="STO31319.1"/>
    <property type="molecule type" value="Genomic_DNA"/>
</dbReference>
<dbReference type="Gene3D" id="3.30.450.20">
    <property type="entry name" value="PAS domain"/>
    <property type="match status" value="1"/>
</dbReference>
<organism evidence="1 2">
    <name type="scientific">Fusobacterium necrogenes</name>
    <dbReference type="NCBI Taxonomy" id="858"/>
    <lineage>
        <taxon>Bacteria</taxon>
        <taxon>Fusobacteriati</taxon>
        <taxon>Fusobacteriota</taxon>
        <taxon>Fusobacteriia</taxon>
        <taxon>Fusobacteriales</taxon>
        <taxon>Fusobacteriaceae</taxon>
        <taxon>Fusobacterium</taxon>
    </lineage>
</organism>
<dbReference type="SUPFAM" id="SSF55785">
    <property type="entry name" value="PYP-like sensor domain (PAS domain)"/>
    <property type="match status" value="1"/>
</dbReference>
<proteinExistence type="predicted"/>
<gene>
    <name evidence="1" type="ORF">NCTC10723_00767</name>
</gene>
<keyword evidence="2" id="KW-1185">Reference proteome</keyword>
<dbReference type="RefSeq" id="WP_115269524.1">
    <property type="nucleotide sequence ID" value="NZ_UGGU01000003.1"/>
</dbReference>
<accession>A0A377GWI3</accession>
<sequence>METGFLDKNMLDFIKNILDIDLSKDLIFIKNNNFEYSYVNSVFCDMFNLKIEDVIGKKDKDIFKDKMAILTCQKSDIKAYDLNYLIHEEEIFSKKFRVLKVKINLGNKRDGLLCFAKLDKDNTI</sequence>
<protein>
    <recommendedName>
        <fullName evidence="3">PAS domain-containing protein</fullName>
    </recommendedName>
</protein>
<reference evidence="1 2" key="1">
    <citation type="submission" date="2018-06" db="EMBL/GenBank/DDBJ databases">
        <authorList>
            <consortium name="Pathogen Informatics"/>
            <person name="Doyle S."/>
        </authorList>
    </citation>
    <scope>NUCLEOTIDE SEQUENCE [LARGE SCALE GENOMIC DNA]</scope>
    <source>
        <strain evidence="1 2">NCTC10723</strain>
    </source>
</reference>
<name>A0A377GWI3_9FUSO</name>
<evidence type="ECO:0000313" key="1">
    <source>
        <dbReference type="EMBL" id="STO31319.1"/>
    </source>
</evidence>
<evidence type="ECO:0008006" key="3">
    <source>
        <dbReference type="Google" id="ProtNLM"/>
    </source>
</evidence>
<dbReference type="InterPro" id="IPR035965">
    <property type="entry name" value="PAS-like_dom_sf"/>
</dbReference>
<dbReference type="Proteomes" id="UP000255328">
    <property type="component" value="Unassembled WGS sequence"/>
</dbReference>